<accession>A0ACD1AC53</accession>
<sequence length="251" mass="28514">MKDLENLNVLYIEDDAATREALSKFLKLRVGRMTSAASGEEGLGKFREYCPNLLIVDLIMPGMSGLEMIGEIRKQDRDCPILITSTVSEVNTVLEAVDMGIVHYIIKPIDTEDLERKLFAIAEEIRRKQNCNRVFERISLEKRGVIEDVLRREFLGILKNTSGKGPQDVKVLLFEDRMEFLAVEAWTTMEKTVSANRRNIAVAEQFRTLFYQEVTEMLEARATQAVGCPMRVTSIAVDGLKRIDRIVLTIV</sequence>
<dbReference type="EMBL" id="CP042469">
    <property type="protein sequence ID" value="QOX64067.1"/>
    <property type="molecule type" value="Genomic_DNA"/>
</dbReference>
<gene>
    <name evidence="1" type="ORF">FRZ06_12345</name>
</gene>
<evidence type="ECO:0000313" key="2">
    <source>
        <dbReference type="Proteomes" id="UP000594014"/>
    </source>
</evidence>
<protein>
    <submittedName>
        <fullName evidence="1">Response regulator</fullName>
    </submittedName>
</protein>
<dbReference type="Proteomes" id="UP000594014">
    <property type="component" value="Chromosome"/>
</dbReference>
<evidence type="ECO:0000313" key="1">
    <source>
        <dbReference type="EMBL" id="QOX64067.1"/>
    </source>
</evidence>
<reference evidence="1" key="1">
    <citation type="submission" date="2019-08" db="EMBL/GenBank/DDBJ databases">
        <title>Genome sequence of Clostridiales bacterium MT110.</title>
        <authorList>
            <person name="Cao J."/>
        </authorList>
    </citation>
    <scope>NUCLEOTIDE SEQUENCE</scope>
    <source>
        <strain evidence="1">MT110</strain>
    </source>
</reference>
<organism evidence="1 2">
    <name type="scientific">Anoxybacterium hadale</name>
    <dbReference type="NCBI Taxonomy" id="3408580"/>
    <lineage>
        <taxon>Bacteria</taxon>
        <taxon>Bacillati</taxon>
        <taxon>Bacillota</taxon>
        <taxon>Clostridia</taxon>
        <taxon>Peptostreptococcales</taxon>
        <taxon>Anaerovoracaceae</taxon>
        <taxon>Anoxybacterium</taxon>
    </lineage>
</organism>
<name>A0ACD1AC53_9FIRM</name>
<keyword evidence="2" id="KW-1185">Reference proteome</keyword>
<proteinExistence type="predicted"/>